<gene>
    <name evidence="1" type="ORF">F3087_35185</name>
</gene>
<reference evidence="1 2" key="1">
    <citation type="submission" date="2019-09" db="EMBL/GenBank/DDBJ databases">
        <authorList>
            <person name="Wang X."/>
        </authorList>
    </citation>
    <scope>NUCLEOTIDE SEQUENCE [LARGE SCALE GENOMIC DNA]</scope>
    <source>
        <strain evidence="1 2">CICC 11023</strain>
    </source>
</reference>
<name>A0A5N0E468_9NOCA</name>
<protein>
    <recommendedName>
        <fullName evidence="3">Phage late control D family protein</fullName>
    </recommendedName>
</protein>
<proteinExistence type="predicted"/>
<dbReference type="Proteomes" id="UP000323876">
    <property type="component" value="Unassembled WGS sequence"/>
</dbReference>
<evidence type="ECO:0000313" key="1">
    <source>
        <dbReference type="EMBL" id="KAA8884227.1"/>
    </source>
</evidence>
<accession>A0A5N0E468</accession>
<sequence length="378" mass="40415">MLERVQLSLMIGPVVPIPAPKIAMEALTSVEVTTSEDGTGFQLDFALGNRSPLQTLFLITGGVPILFMRVIIEVTVNGESTVLADGVIVDHQIGAGTDDTHSRLVIIGQDISVLMDKQDFSGIPFPAMPAEARVALLLAKYALFGVIPAIVPSVFVHVPLPTGNIPSQRGTDLAYIRYLADQVGYVFYIDPGPKPGTNVAYWGPRIKVGVPQPALNVDMDAHTNVQTLSFRFDSKKNKIPTVYLYNELTKVVIPVPIPPITPLNPPLGSIPPLPTSVADLAPVADNLSKLAPVQAILIGMARAADYAEAVTGTGTLDVMRYGRVLQARKLVGVRGVGPAFDGLHYVTRVTHKISPGSYTQSFSLSRNGLVSTVPEVRA</sequence>
<keyword evidence="2" id="KW-1185">Reference proteome</keyword>
<dbReference type="AlphaFoldDB" id="A0A5N0E468"/>
<dbReference type="OrthoDB" id="262740at2"/>
<comment type="caution">
    <text evidence="1">The sequence shown here is derived from an EMBL/GenBank/DDBJ whole genome shotgun (WGS) entry which is preliminary data.</text>
</comment>
<organism evidence="1 2">
    <name type="scientific">Nocardia colli</name>
    <dbReference type="NCBI Taxonomy" id="2545717"/>
    <lineage>
        <taxon>Bacteria</taxon>
        <taxon>Bacillati</taxon>
        <taxon>Actinomycetota</taxon>
        <taxon>Actinomycetes</taxon>
        <taxon>Mycobacteriales</taxon>
        <taxon>Nocardiaceae</taxon>
        <taxon>Nocardia</taxon>
    </lineage>
</organism>
<evidence type="ECO:0008006" key="3">
    <source>
        <dbReference type="Google" id="ProtNLM"/>
    </source>
</evidence>
<evidence type="ECO:0000313" key="2">
    <source>
        <dbReference type="Proteomes" id="UP000323876"/>
    </source>
</evidence>
<dbReference type="EMBL" id="VXLC01000022">
    <property type="protein sequence ID" value="KAA8884227.1"/>
    <property type="molecule type" value="Genomic_DNA"/>
</dbReference>